<evidence type="ECO:0000256" key="1">
    <source>
        <dbReference type="SAM" id="Phobius"/>
    </source>
</evidence>
<keyword evidence="1" id="KW-0812">Transmembrane</keyword>
<dbReference type="RefSeq" id="WP_252623572.1">
    <property type="nucleotide sequence ID" value="NZ_CP099490.1"/>
</dbReference>
<proteinExistence type="predicted"/>
<dbReference type="EMBL" id="CP099490">
    <property type="protein sequence ID" value="USQ77847.1"/>
    <property type="molecule type" value="Genomic_DNA"/>
</dbReference>
<reference evidence="2" key="1">
    <citation type="submission" date="2022-06" db="EMBL/GenBank/DDBJ databases">
        <title>Ornithinimicrobium JY.X270.</title>
        <authorList>
            <person name="Huang Y."/>
        </authorList>
    </citation>
    <scope>NUCLEOTIDE SEQUENCE</scope>
    <source>
        <strain evidence="2">JY.X270</strain>
    </source>
</reference>
<keyword evidence="3" id="KW-1185">Reference proteome</keyword>
<dbReference type="InterPro" id="IPR009200">
    <property type="entry name" value="DUF1269_membrane"/>
</dbReference>
<evidence type="ECO:0000313" key="2">
    <source>
        <dbReference type="EMBL" id="USQ77847.1"/>
    </source>
</evidence>
<name>A0ABY4YNY1_9MICO</name>
<gene>
    <name evidence="2" type="ORF">NF557_08145</name>
</gene>
<protein>
    <submittedName>
        <fullName evidence="2">DUF1269 domain-containing protein</fullName>
    </submittedName>
</protein>
<evidence type="ECO:0000313" key="3">
    <source>
        <dbReference type="Proteomes" id="UP001056535"/>
    </source>
</evidence>
<organism evidence="2 3">
    <name type="scientific">Ornithinimicrobium cryptoxanthini</name>
    <dbReference type="NCBI Taxonomy" id="2934161"/>
    <lineage>
        <taxon>Bacteria</taxon>
        <taxon>Bacillati</taxon>
        <taxon>Actinomycetota</taxon>
        <taxon>Actinomycetes</taxon>
        <taxon>Micrococcales</taxon>
        <taxon>Ornithinimicrobiaceae</taxon>
        <taxon>Ornithinimicrobium</taxon>
    </lineage>
</organism>
<sequence>MSELIIIGYDDHTVAERANNKVLELQRDFIVDLAGLAVVRVDTDGKRHIDTPGSIVGRSASSGAIWGAVIGLLFLAPGLGLIVGGAWGALMGKASKAGINRSLRERVDGLLEPGKAALVVMARKVTEDKFSAAMAEFGGTVLKTSLSDADEKELAVELADSQG</sequence>
<accession>A0ABY4YNY1</accession>
<keyword evidence="1" id="KW-0472">Membrane</keyword>
<feature type="transmembrane region" description="Helical" evidence="1">
    <location>
        <begin position="64"/>
        <end position="90"/>
    </location>
</feature>
<dbReference type="Proteomes" id="UP001056535">
    <property type="component" value="Chromosome"/>
</dbReference>
<dbReference type="Pfam" id="PF06897">
    <property type="entry name" value="DUF1269"/>
    <property type="match status" value="1"/>
</dbReference>
<keyword evidence="1" id="KW-1133">Transmembrane helix</keyword>